<evidence type="ECO:0000313" key="1">
    <source>
        <dbReference type="EMBL" id="KAK7316037.1"/>
    </source>
</evidence>
<comment type="caution">
    <text evidence="1">The sequence shown here is derived from an EMBL/GenBank/DDBJ whole genome shotgun (WGS) entry which is preliminary data.</text>
</comment>
<sequence length="132" mass="14692">MRLSGLESLDAEACTWGSYTLMFGRDPFLVTWGLNLLRVSVPQNNHCPGGMVYVCMHEINTACCAGVVVKSGWFKAAWLRREQDEQKAKPRLLIFRIGLGVDPSIRTHLGLQDYDPISSIGSLRPVLMVLIS</sequence>
<gene>
    <name evidence="1" type="ORF">VNO77_34667</name>
</gene>
<evidence type="ECO:0000313" key="2">
    <source>
        <dbReference type="Proteomes" id="UP001367508"/>
    </source>
</evidence>
<accession>A0AAN9PZD9</accession>
<dbReference type="EMBL" id="JAYMYQ010000008">
    <property type="protein sequence ID" value="KAK7316037.1"/>
    <property type="molecule type" value="Genomic_DNA"/>
</dbReference>
<keyword evidence="2" id="KW-1185">Reference proteome</keyword>
<organism evidence="1 2">
    <name type="scientific">Canavalia gladiata</name>
    <name type="common">Sword bean</name>
    <name type="synonym">Dolichos gladiatus</name>
    <dbReference type="NCBI Taxonomy" id="3824"/>
    <lineage>
        <taxon>Eukaryota</taxon>
        <taxon>Viridiplantae</taxon>
        <taxon>Streptophyta</taxon>
        <taxon>Embryophyta</taxon>
        <taxon>Tracheophyta</taxon>
        <taxon>Spermatophyta</taxon>
        <taxon>Magnoliopsida</taxon>
        <taxon>eudicotyledons</taxon>
        <taxon>Gunneridae</taxon>
        <taxon>Pentapetalae</taxon>
        <taxon>rosids</taxon>
        <taxon>fabids</taxon>
        <taxon>Fabales</taxon>
        <taxon>Fabaceae</taxon>
        <taxon>Papilionoideae</taxon>
        <taxon>50 kb inversion clade</taxon>
        <taxon>NPAAA clade</taxon>
        <taxon>indigoferoid/millettioid clade</taxon>
        <taxon>Phaseoleae</taxon>
        <taxon>Canavalia</taxon>
    </lineage>
</organism>
<protein>
    <submittedName>
        <fullName evidence="1">Uncharacterized protein</fullName>
    </submittedName>
</protein>
<reference evidence="1 2" key="1">
    <citation type="submission" date="2024-01" db="EMBL/GenBank/DDBJ databases">
        <title>The genomes of 5 underutilized Papilionoideae crops provide insights into root nodulation and disease resistanc.</title>
        <authorList>
            <person name="Jiang F."/>
        </authorList>
    </citation>
    <scope>NUCLEOTIDE SEQUENCE [LARGE SCALE GENOMIC DNA]</scope>
    <source>
        <strain evidence="1">LVBAO_FW01</strain>
        <tissue evidence="1">Leaves</tissue>
    </source>
</reference>
<dbReference type="Proteomes" id="UP001367508">
    <property type="component" value="Unassembled WGS sequence"/>
</dbReference>
<proteinExistence type="predicted"/>
<dbReference type="AlphaFoldDB" id="A0AAN9PZD9"/>
<name>A0AAN9PZD9_CANGL</name>